<dbReference type="GO" id="GO:0033281">
    <property type="term" value="C:TAT protein transport complex"/>
    <property type="evidence" value="ECO:0007669"/>
    <property type="project" value="UniProtKB-UniRule"/>
</dbReference>
<keyword evidence="5" id="KW-0813">Transport</keyword>
<dbReference type="GO" id="GO:0065002">
    <property type="term" value="P:intracellular protein transmembrane transport"/>
    <property type="evidence" value="ECO:0007669"/>
    <property type="project" value="TreeGrafter"/>
</dbReference>
<dbReference type="NCBIfam" id="TIGR00945">
    <property type="entry name" value="tatC"/>
    <property type="match status" value="1"/>
</dbReference>
<evidence type="ECO:0000256" key="5">
    <source>
        <dbReference type="HAMAP-Rule" id="MF_00902"/>
    </source>
</evidence>
<dbReference type="GO" id="GO:0009977">
    <property type="term" value="F:proton motive force dependent protein transmembrane transporter activity"/>
    <property type="evidence" value="ECO:0007669"/>
    <property type="project" value="TreeGrafter"/>
</dbReference>
<evidence type="ECO:0000256" key="3">
    <source>
        <dbReference type="ARBA" id="ARBA00022989"/>
    </source>
</evidence>
<evidence type="ECO:0000256" key="4">
    <source>
        <dbReference type="ARBA" id="ARBA00023136"/>
    </source>
</evidence>
<feature type="transmembrane region" description="Helical" evidence="5">
    <location>
        <begin position="157"/>
        <end position="183"/>
    </location>
</feature>
<evidence type="ECO:0000313" key="7">
    <source>
        <dbReference type="Proteomes" id="UP000296144"/>
    </source>
</evidence>
<feature type="transmembrane region" description="Helical" evidence="5">
    <location>
        <begin position="20"/>
        <end position="38"/>
    </location>
</feature>
<feature type="transmembrane region" description="Helical" evidence="5">
    <location>
        <begin position="195"/>
        <end position="212"/>
    </location>
</feature>
<comment type="caution">
    <text evidence="5">Lacks conserved residue(s) required for the propagation of feature annotation.</text>
</comment>
<dbReference type="EMBL" id="PDKU01000006">
    <property type="protein sequence ID" value="PPI86305.1"/>
    <property type="molecule type" value="Genomic_DNA"/>
</dbReference>
<dbReference type="HAMAP" id="MF_00902">
    <property type="entry name" value="TatC"/>
    <property type="match status" value="1"/>
</dbReference>
<dbReference type="GO" id="GO:0043953">
    <property type="term" value="P:protein transport by the Tat complex"/>
    <property type="evidence" value="ECO:0007669"/>
    <property type="project" value="UniProtKB-UniRule"/>
</dbReference>
<evidence type="ECO:0000313" key="6">
    <source>
        <dbReference type="EMBL" id="PPI86305.1"/>
    </source>
</evidence>
<dbReference type="AlphaFoldDB" id="A0A2P5SVE9"/>
<proteinExistence type="inferred from homology"/>
<keyword evidence="5" id="KW-0811">Translocation</keyword>
<dbReference type="PANTHER" id="PTHR30371:SF0">
    <property type="entry name" value="SEC-INDEPENDENT PROTEIN TRANSLOCASE PROTEIN TATC, CHLOROPLASTIC-RELATED"/>
    <property type="match status" value="1"/>
</dbReference>
<dbReference type="InterPro" id="IPR002033">
    <property type="entry name" value="TatC"/>
</dbReference>
<keyword evidence="4 5" id="KW-0472">Membrane</keyword>
<dbReference type="PANTHER" id="PTHR30371">
    <property type="entry name" value="SEC-INDEPENDENT PROTEIN TRANSLOCASE PROTEIN TATC"/>
    <property type="match status" value="1"/>
</dbReference>
<reference evidence="6 7" key="1">
    <citation type="journal article" date="2018" name="Genome Biol. Evol.">
        <title>Cladogenesis and Genomic Streamlining in Extracellular Endosymbionts of Tropical Stink Bugs.</title>
        <authorList>
            <person name="Otero-Bravo A."/>
            <person name="Goffredi S."/>
            <person name="Sabree Z.L."/>
        </authorList>
    </citation>
    <scope>NUCLEOTIDE SEQUENCE [LARGE SCALE GENOMIC DNA]</scope>
    <source>
        <strain evidence="6 7">SoEL</strain>
    </source>
</reference>
<evidence type="ECO:0000256" key="1">
    <source>
        <dbReference type="ARBA" id="ARBA00004141"/>
    </source>
</evidence>
<comment type="subcellular location">
    <subcellularLocation>
        <location evidence="5">Cell membrane</location>
        <topology evidence="5">Multi-pass membrane protein</topology>
    </subcellularLocation>
    <subcellularLocation>
        <location evidence="1">Membrane</location>
        <topology evidence="1">Multi-pass membrane protein</topology>
    </subcellularLocation>
</comment>
<keyword evidence="7" id="KW-1185">Reference proteome</keyword>
<comment type="function">
    <text evidence="5">Part of the twin-arginine translocation (Tat) system that transports large folded proteins containing a characteristic twin-arginine motif in their signal peptide across membranes. Together with TatB, TatC is part of a receptor directly interacting with Tat signal peptides.</text>
</comment>
<gene>
    <name evidence="5 6" type="primary">tatC</name>
    <name evidence="6" type="ORF">CRV10_03395</name>
</gene>
<dbReference type="OrthoDB" id="9777044at2"/>
<feature type="transmembrane region" description="Helical" evidence="5">
    <location>
        <begin position="107"/>
        <end position="137"/>
    </location>
</feature>
<organism evidence="6 7">
    <name type="scientific">Candidatus Pantoea edessiphila</name>
    <dbReference type="NCBI Taxonomy" id="2044610"/>
    <lineage>
        <taxon>Bacteria</taxon>
        <taxon>Pseudomonadati</taxon>
        <taxon>Pseudomonadota</taxon>
        <taxon>Gammaproteobacteria</taxon>
        <taxon>Enterobacterales</taxon>
        <taxon>Erwiniaceae</taxon>
        <taxon>Pantoea</taxon>
    </lineage>
</organism>
<dbReference type="Pfam" id="PF00902">
    <property type="entry name" value="TatC"/>
    <property type="match status" value="1"/>
</dbReference>
<comment type="subunit">
    <text evidence="5">The Tat system comprises two distinct complexes: a TatABC complex, containing multiple copies of TatA, TatB and TatC subunits, and a separate TatA complex, containing only TatA subunits. Substrates initially bind to the TatABC complex, which probably triggers association of the separate TatA complex to form the active translocon.</text>
</comment>
<comment type="caution">
    <text evidence="6">The sequence shown here is derived from an EMBL/GenBank/DDBJ whole genome shotgun (WGS) entry which is preliminary data.</text>
</comment>
<keyword evidence="3 5" id="KW-1133">Transmembrane helix</keyword>
<protein>
    <recommendedName>
        <fullName evidence="5">Sec-independent protein translocase protein TatC</fullName>
    </recommendedName>
</protein>
<dbReference type="PRINTS" id="PR01840">
    <property type="entry name" value="TATCFAMILY"/>
</dbReference>
<comment type="similarity">
    <text evidence="5">Belongs to the TatC family.</text>
</comment>
<dbReference type="Proteomes" id="UP000296144">
    <property type="component" value="Unassembled WGS sequence"/>
</dbReference>
<dbReference type="InterPro" id="IPR019820">
    <property type="entry name" value="Sec-indep_translocase_CS"/>
</dbReference>
<dbReference type="PROSITE" id="PS01218">
    <property type="entry name" value="TATC"/>
    <property type="match status" value="1"/>
</dbReference>
<keyword evidence="5" id="KW-0653">Protein transport</keyword>
<keyword evidence="5" id="KW-1003">Cell membrane</keyword>
<accession>A0A2P5SVE9</accession>
<sequence>MVEENNQLLIDHLIELRKRLLICIITVIIIFLSLVYFANDIYSLVALPLLKQMPAGAKMIATDVTSPFVTPIKLTAIVSIFLSIPIILYQIWAFIAPALYKHERNLLIIIAFFGTFLFYCGVLFAYFIILPMVFNFFINTLPKGVTLATDINNYLDFTLWLFILCGISFEIPVVIILLCWIGITDTVNLKKNRPYIFVATFIIGMLLTPDILSQILLAIPLYLLFEVGLFFSHHYFKYQSLKEKP</sequence>
<keyword evidence="2 5" id="KW-0812">Transmembrane</keyword>
<name>A0A2P5SVE9_9GAMM</name>
<evidence type="ECO:0000256" key="2">
    <source>
        <dbReference type="ARBA" id="ARBA00022692"/>
    </source>
</evidence>
<feature type="transmembrane region" description="Helical" evidence="5">
    <location>
        <begin position="74"/>
        <end position="95"/>
    </location>
</feature>